<dbReference type="EMBL" id="DVMT01000015">
    <property type="protein sequence ID" value="HIU39937.1"/>
    <property type="molecule type" value="Genomic_DNA"/>
</dbReference>
<dbReference type="SUPFAM" id="SSF51556">
    <property type="entry name" value="Metallo-dependent hydrolases"/>
    <property type="match status" value="1"/>
</dbReference>
<proteinExistence type="predicted"/>
<name>A0A9D1IPP7_9FIRM</name>
<gene>
    <name evidence="1" type="ORF">IAB68_01365</name>
</gene>
<sequence length="315" mass="36800">MIIDAHSHVGKDYYFSGTTLESYDDFCKKNNIDIGLLMPMPWPVYEDDDKEVCSLVWEHENYKLIRYYKLVNENGEIVKKEVVSNPYKNINEYYYNLITNSKTNTKIEFVPLIHGALDKASYVEDIIKKFSPVALKFHGFSSGFFKEDVKPELVEAIRYYDVPLILHTSVYAYNDGYGFETKYWRNKCSPNDWAMFLLENNLRGVLNHGACLDTEITNLVNKCDNIMIGIGPDLDISLDPYKVLTPREEYLKRGYLNILKELVNPEKLLFDIDFNWNTDNHGNIDDKSIGRILNTWSYSDSEKILYKNAKNFYKI</sequence>
<evidence type="ECO:0000313" key="2">
    <source>
        <dbReference type="Proteomes" id="UP000824074"/>
    </source>
</evidence>
<dbReference type="AlphaFoldDB" id="A0A9D1IPP7"/>
<organism evidence="1 2">
    <name type="scientific">Candidatus Aphodocola excrementigallinarum</name>
    <dbReference type="NCBI Taxonomy" id="2840670"/>
    <lineage>
        <taxon>Bacteria</taxon>
        <taxon>Bacillati</taxon>
        <taxon>Bacillota</taxon>
        <taxon>Bacilli</taxon>
        <taxon>Candidatus Aphodocola</taxon>
    </lineage>
</organism>
<dbReference type="InterPro" id="IPR032466">
    <property type="entry name" value="Metal_Hydrolase"/>
</dbReference>
<accession>A0A9D1IPP7</accession>
<evidence type="ECO:0000313" key="1">
    <source>
        <dbReference type="EMBL" id="HIU39937.1"/>
    </source>
</evidence>
<protein>
    <submittedName>
        <fullName evidence="1">Uncharacterized protein</fullName>
    </submittedName>
</protein>
<reference evidence="1" key="2">
    <citation type="journal article" date="2021" name="PeerJ">
        <title>Extensive microbial diversity within the chicken gut microbiome revealed by metagenomics and culture.</title>
        <authorList>
            <person name="Gilroy R."/>
            <person name="Ravi A."/>
            <person name="Getino M."/>
            <person name="Pursley I."/>
            <person name="Horton D.L."/>
            <person name="Alikhan N.F."/>
            <person name="Baker D."/>
            <person name="Gharbi K."/>
            <person name="Hall N."/>
            <person name="Watson M."/>
            <person name="Adriaenssens E.M."/>
            <person name="Foster-Nyarko E."/>
            <person name="Jarju S."/>
            <person name="Secka A."/>
            <person name="Antonio M."/>
            <person name="Oren A."/>
            <person name="Chaudhuri R.R."/>
            <person name="La Ragione R."/>
            <person name="Hildebrand F."/>
            <person name="Pallen M.J."/>
        </authorList>
    </citation>
    <scope>NUCLEOTIDE SEQUENCE</scope>
    <source>
        <strain evidence="1">CHK193-30670</strain>
    </source>
</reference>
<comment type="caution">
    <text evidence="1">The sequence shown here is derived from an EMBL/GenBank/DDBJ whole genome shotgun (WGS) entry which is preliminary data.</text>
</comment>
<dbReference type="Proteomes" id="UP000824074">
    <property type="component" value="Unassembled WGS sequence"/>
</dbReference>
<dbReference type="Gene3D" id="3.20.20.140">
    <property type="entry name" value="Metal-dependent hydrolases"/>
    <property type="match status" value="1"/>
</dbReference>
<reference evidence="1" key="1">
    <citation type="submission" date="2020-10" db="EMBL/GenBank/DDBJ databases">
        <authorList>
            <person name="Gilroy R."/>
        </authorList>
    </citation>
    <scope>NUCLEOTIDE SEQUENCE</scope>
    <source>
        <strain evidence="1">CHK193-30670</strain>
    </source>
</reference>